<protein>
    <recommendedName>
        <fullName evidence="5">Heat-inducible transcription repressor HrcA</fullName>
    </recommendedName>
</protein>
<dbReference type="InterPro" id="IPR036390">
    <property type="entry name" value="WH_DNA-bd_sf"/>
</dbReference>
<dbReference type="Pfam" id="PF01628">
    <property type="entry name" value="HrcA"/>
    <property type="match status" value="1"/>
</dbReference>
<dbReference type="AlphaFoldDB" id="A0A4P7AHE1"/>
<keyword evidence="2 5" id="KW-0805">Transcription regulation</keyword>
<evidence type="ECO:0000256" key="4">
    <source>
        <dbReference type="ARBA" id="ARBA00023163"/>
    </source>
</evidence>
<dbReference type="GO" id="GO:0045892">
    <property type="term" value="P:negative regulation of DNA-templated transcription"/>
    <property type="evidence" value="ECO:0007669"/>
    <property type="project" value="UniProtKB-UniRule"/>
</dbReference>
<keyword evidence="8" id="KW-1185">Reference proteome</keyword>
<dbReference type="Gene3D" id="1.10.10.10">
    <property type="entry name" value="Winged helix-like DNA-binding domain superfamily/Winged helix DNA-binding domain"/>
    <property type="match status" value="1"/>
</dbReference>
<evidence type="ECO:0000313" key="8">
    <source>
        <dbReference type="Proteomes" id="UP000294309"/>
    </source>
</evidence>
<dbReference type="RefSeq" id="WP_134297342.1">
    <property type="nucleotide sequence ID" value="NZ_CP038013.1"/>
</dbReference>
<dbReference type="InterPro" id="IPR002571">
    <property type="entry name" value="HrcA"/>
</dbReference>
<keyword evidence="4 5" id="KW-0804">Transcription</keyword>
<dbReference type="InterPro" id="IPR023120">
    <property type="entry name" value="WHTH_transcript_rep_HrcA_IDD"/>
</dbReference>
<dbReference type="SUPFAM" id="SSF46785">
    <property type="entry name" value="Winged helix' DNA-binding domain"/>
    <property type="match status" value="1"/>
</dbReference>
<evidence type="ECO:0000256" key="3">
    <source>
        <dbReference type="ARBA" id="ARBA00023016"/>
    </source>
</evidence>
<comment type="function">
    <text evidence="5">Negative regulator of class I heat shock genes (grpE-dnaK-dnaJ and groELS operons). Prevents heat-shock induction of these operons.</text>
</comment>
<evidence type="ECO:0000256" key="5">
    <source>
        <dbReference type="HAMAP-Rule" id="MF_00081"/>
    </source>
</evidence>
<dbReference type="GO" id="GO:0003677">
    <property type="term" value="F:DNA binding"/>
    <property type="evidence" value="ECO:0007669"/>
    <property type="project" value="InterPro"/>
</dbReference>
<evidence type="ECO:0000259" key="6">
    <source>
        <dbReference type="Pfam" id="PF01628"/>
    </source>
</evidence>
<dbReference type="HAMAP" id="MF_00081">
    <property type="entry name" value="HrcA"/>
    <property type="match status" value="1"/>
</dbReference>
<name>A0A4P7AHE1_9MOLU</name>
<evidence type="ECO:0000313" key="7">
    <source>
        <dbReference type="EMBL" id="QBQ07551.1"/>
    </source>
</evidence>
<comment type="similarity">
    <text evidence="5">Belongs to the HrcA family.</text>
</comment>
<dbReference type="InterPro" id="IPR029016">
    <property type="entry name" value="GAF-like_dom_sf"/>
</dbReference>
<reference evidence="7 8" key="1">
    <citation type="submission" date="2019-03" db="EMBL/GenBank/DDBJ databases">
        <title>Complete genome sequence of Spiroplasma gladiatoris TG-1 (DSM 22552).</title>
        <authorList>
            <person name="Lin Y.-C."/>
            <person name="Chou L."/>
            <person name="Kuo C.-H."/>
        </authorList>
    </citation>
    <scope>NUCLEOTIDE SEQUENCE [LARGE SCALE GENOMIC DNA]</scope>
    <source>
        <strain evidence="7 8">TG-1</strain>
    </source>
</reference>
<evidence type="ECO:0000256" key="1">
    <source>
        <dbReference type="ARBA" id="ARBA00022491"/>
    </source>
</evidence>
<dbReference type="InterPro" id="IPR021153">
    <property type="entry name" value="HrcA_C"/>
</dbReference>
<keyword evidence="1 5" id="KW-0678">Repressor</keyword>
<evidence type="ECO:0000256" key="2">
    <source>
        <dbReference type="ARBA" id="ARBA00023015"/>
    </source>
</evidence>
<dbReference type="EMBL" id="CP038013">
    <property type="protein sequence ID" value="QBQ07551.1"/>
    <property type="molecule type" value="Genomic_DNA"/>
</dbReference>
<dbReference type="KEGG" id="sgq:SGLAD_v1c03520"/>
<sequence>MLSNRQEIILRLIIEEYIKTASPVGSKRIQEVMSVDISSATIRNESAFLEEQGFLEKAHTSSGRVPSTKGYRYYVDNLMKKNDIEDVKLQIEEIFQKRGVTIDQVLDQTSKILSELTKLATVVSTSEDIEETRLKRVELVMLSKQSAVVLFILSNGSIENKTINLEAISLEELKISIDLFNDRLTDSKIQEIEFKAKAILPILKEQVKKYEFVLHTFVSALLHTGNTSQLKTSGMKYLLENPEFNDPNKIKSIIEFIEGASPFVWFQTHLKNHSKPAVAIGFETGIGNDDIAVVGTNFPTQNGGKGTLALVGPKRIQYDKVSDLLEWIGHKIEEKFNQGEE</sequence>
<dbReference type="SUPFAM" id="SSF55781">
    <property type="entry name" value="GAF domain-like"/>
    <property type="match status" value="1"/>
</dbReference>
<dbReference type="PANTHER" id="PTHR34824">
    <property type="entry name" value="HEAT-INDUCIBLE TRANSCRIPTION REPRESSOR HRCA"/>
    <property type="match status" value="1"/>
</dbReference>
<accession>A0A4P7AHE1</accession>
<dbReference type="PANTHER" id="PTHR34824:SF1">
    <property type="entry name" value="HEAT-INDUCIBLE TRANSCRIPTION REPRESSOR HRCA"/>
    <property type="match status" value="1"/>
</dbReference>
<dbReference type="Gene3D" id="3.30.390.60">
    <property type="entry name" value="Heat-inducible transcription repressor hrca homolog, domain 3"/>
    <property type="match status" value="1"/>
</dbReference>
<organism evidence="7 8">
    <name type="scientific">Spiroplasma gladiatoris</name>
    <dbReference type="NCBI Taxonomy" id="2143"/>
    <lineage>
        <taxon>Bacteria</taxon>
        <taxon>Bacillati</taxon>
        <taxon>Mycoplasmatota</taxon>
        <taxon>Mollicutes</taxon>
        <taxon>Entomoplasmatales</taxon>
        <taxon>Spiroplasmataceae</taxon>
        <taxon>Spiroplasma</taxon>
    </lineage>
</organism>
<gene>
    <name evidence="5 7" type="primary">hrcA</name>
    <name evidence="7" type="ORF">SGLAD_v1c03520</name>
</gene>
<keyword evidence="3 5" id="KW-0346">Stress response</keyword>
<dbReference type="Gene3D" id="3.30.450.40">
    <property type="match status" value="1"/>
</dbReference>
<feature type="domain" description="Heat-inducible transcription repressor HrcA C-terminal" evidence="6">
    <location>
        <begin position="103"/>
        <end position="321"/>
    </location>
</feature>
<dbReference type="InterPro" id="IPR036388">
    <property type="entry name" value="WH-like_DNA-bd_sf"/>
</dbReference>
<dbReference type="NCBIfam" id="TIGR00331">
    <property type="entry name" value="hrcA"/>
    <property type="match status" value="1"/>
</dbReference>
<proteinExistence type="inferred from homology"/>
<dbReference type="OrthoDB" id="9783139at2"/>
<dbReference type="PIRSF" id="PIRSF005485">
    <property type="entry name" value="HrcA"/>
    <property type="match status" value="1"/>
</dbReference>
<dbReference type="Proteomes" id="UP000294309">
    <property type="component" value="Chromosome"/>
</dbReference>